<evidence type="ECO:0000256" key="9">
    <source>
        <dbReference type="ARBA" id="ARBA00022921"/>
    </source>
</evidence>
<dbReference type="InterPro" id="IPR009013">
    <property type="entry name" value="Attachment_protein_shaft_sf"/>
</dbReference>
<dbReference type="RefSeq" id="YP_009389507.1">
    <property type="nucleotide sequence ID" value="NC_035207.1"/>
</dbReference>
<comment type="similarity">
    <text evidence="3">Belongs to the adenoviridae fiber family.</text>
</comment>
<evidence type="ECO:0000256" key="1">
    <source>
        <dbReference type="ARBA" id="ARBA00004147"/>
    </source>
</evidence>
<dbReference type="GeneID" id="33350068"/>
<dbReference type="GO" id="GO:0046718">
    <property type="term" value="P:symbiont entry into host cell"/>
    <property type="evidence" value="ECO:0007669"/>
    <property type="project" value="UniProtKB-KW"/>
</dbReference>
<accession>A0A240FBH1</accession>
<dbReference type="EMBL" id="KY427939">
    <property type="protein sequence ID" value="ARE31902.1"/>
    <property type="molecule type" value="Genomic_DNA"/>
</dbReference>
<evidence type="ECO:0000256" key="11">
    <source>
        <dbReference type="ARBA" id="ARBA00023296"/>
    </source>
</evidence>
<evidence type="ECO:0000256" key="5">
    <source>
        <dbReference type="ARBA" id="ARBA00022562"/>
    </source>
</evidence>
<evidence type="ECO:0000256" key="3">
    <source>
        <dbReference type="ARBA" id="ARBA00006685"/>
    </source>
</evidence>
<protein>
    <submittedName>
        <fullName evidence="13">Fiber</fullName>
    </submittedName>
</protein>
<dbReference type="Pfam" id="PF00608">
    <property type="entry name" value="Adeno_shaft"/>
    <property type="match status" value="9"/>
</dbReference>
<keyword evidence="14" id="KW-1185">Reference proteome</keyword>
<dbReference type="InterPro" id="IPR008982">
    <property type="entry name" value="Adenovirus_pIV-like_att"/>
</dbReference>
<dbReference type="InterPro" id="IPR000978">
    <property type="entry name" value="Adeno_fibre_knob"/>
</dbReference>
<dbReference type="InterPro" id="IPR000931">
    <property type="entry name" value="Adeno_fibre"/>
</dbReference>
<dbReference type="PRINTS" id="PR00307">
    <property type="entry name" value="ADENOVSFIBRE"/>
</dbReference>
<comment type="subcellular location">
    <subcellularLocation>
        <location evidence="1">Host nucleus</location>
    </subcellularLocation>
    <subcellularLocation>
        <location evidence="2">Virion</location>
    </subcellularLocation>
</comment>
<dbReference type="InterPro" id="IPR000939">
    <property type="entry name" value="Adenobir_fibre_prot_rpt/shaft"/>
</dbReference>
<dbReference type="GO" id="GO:0007155">
    <property type="term" value="P:cell adhesion"/>
    <property type="evidence" value="ECO:0007669"/>
    <property type="project" value="InterPro"/>
</dbReference>
<evidence type="ECO:0000256" key="7">
    <source>
        <dbReference type="ARBA" id="ARBA00022804"/>
    </source>
</evidence>
<dbReference type="Gene3D" id="2.10.25.20">
    <property type="entry name" value="reovirus attachment protein sigma1, domain 1"/>
    <property type="match status" value="4"/>
</dbReference>
<dbReference type="GO" id="GO:0019028">
    <property type="term" value="C:viral capsid"/>
    <property type="evidence" value="ECO:0007669"/>
    <property type="project" value="UniProtKB-KW"/>
</dbReference>
<dbReference type="KEGG" id="vg:33350068"/>
<keyword evidence="5" id="KW-1048">Host nucleus</keyword>
<keyword evidence="10" id="KW-1233">Viral attachment to host adhesion receptor</keyword>
<evidence type="ECO:0000259" key="12">
    <source>
        <dbReference type="Pfam" id="PF00541"/>
    </source>
</evidence>
<dbReference type="GO" id="GO:0098671">
    <property type="term" value="P:adhesion receptor-mediated virion attachment to host cell"/>
    <property type="evidence" value="ECO:0007669"/>
    <property type="project" value="UniProtKB-KW"/>
</dbReference>
<dbReference type="Gene3D" id="6.20.10.20">
    <property type="match status" value="1"/>
</dbReference>
<keyword evidence="6" id="KW-0945">Host-virus interaction</keyword>
<evidence type="ECO:0000256" key="6">
    <source>
        <dbReference type="ARBA" id="ARBA00022581"/>
    </source>
</evidence>
<evidence type="ECO:0000313" key="14">
    <source>
        <dbReference type="Proteomes" id="UP000201505"/>
    </source>
</evidence>
<dbReference type="Pfam" id="PF00541">
    <property type="entry name" value="Adeno_knob"/>
    <property type="match status" value="1"/>
</dbReference>
<organism evidence="13 14">
    <name type="scientific">red squirrel adenovirus 1</name>
    <dbReference type="NCBI Taxonomy" id="2773314"/>
    <lineage>
        <taxon>Viruses</taxon>
        <taxon>Varidnaviria</taxon>
        <taxon>Bamfordvirae</taxon>
        <taxon>Preplasmiviricota</taxon>
        <taxon>Polisuviricotina</taxon>
        <taxon>Pharingeaviricetes</taxon>
        <taxon>Rowavirales</taxon>
        <taxon>Adenoviridae</taxon>
        <taxon>Mastadenovirus</taxon>
        <taxon>Mastadenovirus sciuri</taxon>
        <taxon>Squirrel mastadenovirus A</taxon>
    </lineage>
</organism>
<dbReference type="Gene3D" id="2.60.90.10">
    <property type="entry name" value="Adenovirus pIV-related, attachment domain"/>
    <property type="match status" value="1"/>
</dbReference>
<keyword evidence="11" id="KW-1160">Virus entry into host cell</keyword>
<sequence length="638" mass="67373">MDQNEVADFNPVYPYEQPNRRVNLMPPFYSSDGFTESPTTILSLDCAEPISVETGQLGLKLGPGLSLNNQGQLQAIGGAAPQTKFPLEYEDDKLSLKYTKPLTSTLDALTLNVGDGLLINAQGQLENPFRNAYTFESPLSVNLGSQVSLKYAAPLKTNSSNSTLTLATSDYFTLDASGNLMLSNPFPPLILKDGAIQLATSAPLQTDTTSRLSLKLASPLETNTDSALALKLGAGVTLDSHSAVSLNLDGKGLYLNPQSALALRLGGGLNIDSQSALALKPGPGVYLDQNSALTLRLGAGLGIDSNSALVLKLGAGLGIDSNNSLYVTSNGNGTVIPPTNITAQAPLKLTNDTLTLSYASPLTNSNNSLGISYSNPLINSNNSLAIRIFRGLTTTINGLQVENGPGLLFKNNALSLDLGAGLKFADNYLVTNAGPGLVNIGDKIQTKLGAGLKYDSDDAITFTDPPSGYTLWTTADPSPNVNLTDERGGRIWLSLTRAGDLVLGTVAIEGLTSGSNTISYSTPRSVEIVFEDDGSLNPRVGDLRGTWGFKQGDSIDPTSPLDPLRLMPSTSIYPRGLAARSEINVPVTFNGNVHGNLRITLNTVPIYGFSIDFKWSVDQTTPIAFRSGSASFAYCPEK</sequence>
<evidence type="ECO:0000313" key="13">
    <source>
        <dbReference type="EMBL" id="ARE31902.1"/>
    </source>
</evidence>
<dbReference type="Proteomes" id="UP000201505">
    <property type="component" value="Segment"/>
</dbReference>
<evidence type="ECO:0000256" key="10">
    <source>
        <dbReference type="ARBA" id="ARBA00023165"/>
    </source>
</evidence>
<name>A0A240FBH1_9ADEN</name>
<evidence type="ECO:0000256" key="8">
    <source>
        <dbReference type="ARBA" id="ARBA00022844"/>
    </source>
</evidence>
<proteinExistence type="inferred from homology"/>
<keyword evidence="8" id="KW-0946">Virion</keyword>
<keyword evidence="7" id="KW-1161">Viral attachment to host cell</keyword>
<evidence type="ECO:0000256" key="4">
    <source>
        <dbReference type="ARBA" id="ARBA00022561"/>
    </source>
</evidence>
<dbReference type="SUPFAM" id="SSF49835">
    <property type="entry name" value="Virus attachment protein globular domain"/>
    <property type="match status" value="1"/>
</dbReference>
<evidence type="ECO:0000256" key="2">
    <source>
        <dbReference type="ARBA" id="ARBA00004328"/>
    </source>
</evidence>
<keyword evidence="9" id="KW-0426">Late protein</keyword>
<dbReference type="SUPFAM" id="SSF51225">
    <property type="entry name" value="Fibre shaft of virus attachment proteins"/>
    <property type="match status" value="3"/>
</dbReference>
<keyword evidence="4" id="KW-0167">Capsid protein</keyword>
<feature type="domain" description="Adenoviral fibre protein knob" evidence="12">
    <location>
        <begin position="469"/>
        <end position="636"/>
    </location>
</feature>
<dbReference type="GO" id="GO:0042025">
    <property type="term" value="C:host cell nucleus"/>
    <property type="evidence" value="ECO:0007669"/>
    <property type="project" value="UniProtKB-SubCell"/>
</dbReference>
<reference evidence="13 14" key="1">
    <citation type="journal article" date="2017" name="Arch. Virol.">
        <title>A red squirrel associated adenovirus identified by a combined microarray and deep sequencing approach.</title>
        <authorList>
            <person name="Abendroth B."/>
            <person name="Hoper D."/>
            <person name="Ulrich R.G."/>
            <person name="Larres G."/>
            <person name="Beer M."/>
        </authorList>
    </citation>
    <scope>NUCLEOTIDE SEQUENCE [LARGE SCALE GENOMIC DNA]</scope>
    <source>
        <strain evidence="13 14">DE/2013/Sciurus vulgaris/2013Pa405-00252</strain>
    </source>
</reference>